<dbReference type="GO" id="GO:0043657">
    <property type="term" value="C:host cell"/>
    <property type="evidence" value="ECO:0007669"/>
    <property type="project" value="GOC"/>
</dbReference>
<evidence type="ECO:0000256" key="6">
    <source>
        <dbReference type="ARBA" id="ARBA00022812"/>
    </source>
</evidence>
<evidence type="ECO:0000256" key="5">
    <source>
        <dbReference type="ARBA" id="ARBA00022581"/>
    </source>
</evidence>
<sequence length="511" mass="55780">MSNKRKRRAAPDQLYRHCLAGGDCITDVKNKYEQNTWADALLKIFGSLVYFGNLGIGSGRGSGGSLGYRPLDSVGPGRPTSVTPSRPNITIEPVGPADIVPIDASAPSIVPLSEGTIDLNIVAPDGGPGLGAEEIELYTITTPTTDVGGPGGAPTVISSDTGSVAVIEAQPIPERPVQVHFDPSTSAPNVLTEFPSISGTVTDVNIFVDPAYSGTTVGAVENIPLDRLDFSEFEIQEPLTSTPSQRIDKIIDTTKQFYHRLTKQIPVKSSEFLTQPTREAQFEFENPAFDPNVTIEFERDLAEVTAAPNEDFANVLRLHRPILSEVNRTVRVSRLGETGTMVTRRGTVLTQNVHFYHDISIIPAEDIELEVFSDSMTAVPSSTVVDELLSSHIDEPVNFTETNYTEADLIDQLGESFNNARIIISTSENDETIVFPVLAPTSEYLPILPSLLDANVITNSPYNNNLDFMNLIPGRSPLEPLAPSVILDSYSDYYLNPAYYPRRKKRRLAIF</sequence>
<feature type="disulfide bond" evidence="15">
    <location>
        <begin position="18"/>
        <end position="24"/>
    </location>
</feature>
<comment type="function">
    <text evidence="15">Minor protein of the capsid that localizes along the inner surface of the virion, within the central cavities beneath the L1 pentamers. Plays a role in capsid stabilization through interaction with the major capsid protein L1. Once the virion enters the host cell, L2 escorts the genomic DNA into the nucleus by promoting escape from the endosomal compartments and traffic through the host Golgi network. Mechanistically, the C-terminus of L2 possesses a cell-penetrating peptide that protudes from the host endosome, interacts with host cytoplasmic retromer cargo and thereby mediates the capsid delivery to the host trans-Golgi network. Plays a role through its interaction with host dynein in the intracellular microtubule-dependent transport of viral capsid toward the nucleus. Mediates the viral genome import into the nucleus through binding to host importins. Once within the nucleus, L2 localizes viral genomes to host PML bodies in order to activate early gene expression for establishment of infection. Later on, promotes late gene expression by interacting with the viral E2 protein and by inhibiting its transcriptional activation functions. During virion assembly, encapsidates the genome by direct interaction with the viral DNA.</text>
</comment>
<protein>
    <recommendedName>
        <fullName evidence="15">Minor capsid protein L2</fullName>
    </recommendedName>
</protein>
<comment type="subcellular location">
    <subcellularLocation>
        <location evidence="15">Virion</location>
    </subcellularLocation>
    <subcellularLocation>
        <location evidence="15">Host nucleus</location>
    </subcellularLocation>
</comment>
<keyword evidence="7 15" id="KW-0946">Virion</keyword>
<evidence type="ECO:0000256" key="10">
    <source>
        <dbReference type="ARBA" id="ARBA00023046"/>
    </source>
</evidence>
<keyword evidence="4 15" id="KW-1048">Host nucleus</keyword>
<dbReference type="InterPro" id="IPR000784">
    <property type="entry name" value="Late_L2"/>
</dbReference>
<keyword evidence="11 15" id="KW-1176">Cytoplasmic inwards viral transport</keyword>
<evidence type="ECO:0000256" key="14">
    <source>
        <dbReference type="ARBA" id="ARBA00023296"/>
    </source>
</evidence>
<evidence type="ECO:0000313" key="17">
    <source>
        <dbReference type="EMBL" id="AYA94578.1"/>
    </source>
</evidence>
<keyword evidence="1 15" id="KW-1163">Viral penetration into host nucleus</keyword>
<keyword evidence="13 15" id="KW-1015">Disulfide bond</keyword>
<evidence type="ECO:0000256" key="4">
    <source>
        <dbReference type="ARBA" id="ARBA00022562"/>
    </source>
</evidence>
<proteinExistence type="inferred from homology"/>
<name>A0A385PLR9_9PAPI</name>
<evidence type="ECO:0000256" key="2">
    <source>
        <dbReference type="ARBA" id="ARBA00022553"/>
    </source>
</evidence>
<accession>A0A385PLR9</accession>
<evidence type="ECO:0000256" key="3">
    <source>
        <dbReference type="ARBA" id="ARBA00022561"/>
    </source>
</evidence>
<keyword evidence="9 15" id="KW-1177">Microtubular inwards viral transport</keyword>
<evidence type="ECO:0000256" key="15">
    <source>
        <dbReference type="HAMAP-Rule" id="MF_04003"/>
    </source>
</evidence>
<dbReference type="Pfam" id="PF00513">
    <property type="entry name" value="Late_protein_L2"/>
    <property type="match status" value="1"/>
</dbReference>
<evidence type="ECO:0000256" key="12">
    <source>
        <dbReference type="ARBA" id="ARBA00023125"/>
    </source>
</evidence>
<dbReference type="GO" id="GO:0019028">
    <property type="term" value="C:viral capsid"/>
    <property type="evidence" value="ECO:0007669"/>
    <property type="project" value="UniProtKB-UniRule"/>
</dbReference>
<evidence type="ECO:0000256" key="1">
    <source>
        <dbReference type="ARBA" id="ARBA00022524"/>
    </source>
</evidence>
<comment type="caution">
    <text evidence="15">Lacks conserved residue(s) required for the propagation of feature annotation.</text>
</comment>
<dbReference type="GO" id="GO:0075521">
    <property type="term" value="P:microtubule-dependent intracellular transport of viral material towards nucleus"/>
    <property type="evidence" value="ECO:0007669"/>
    <property type="project" value="UniProtKB-UniRule"/>
</dbReference>
<dbReference type="GO" id="GO:0042025">
    <property type="term" value="C:host cell nucleus"/>
    <property type="evidence" value="ECO:0007669"/>
    <property type="project" value="UniProtKB-SubCell"/>
</dbReference>
<keyword evidence="12 15" id="KW-0238">DNA-binding</keyword>
<keyword evidence="2 15" id="KW-0597">Phosphoprotein</keyword>
<evidence type="ECO:0000256" key="16">
    <source>
        <dbReference type="SAM" id="MobiDB-lite"/>
    </source>
</evidence>
<keyword evidence="5 15" id="KW-0945">Host-virus interaction</keyword>
<comment type="PTM">
    <text evidence="15">Highly phosphorylated.</text>
</comment>
<evidence type="ECO:0000256" key="7">
    <source>
        <dbReference type="ARBA" id="ARBA00022844"/>
    </source>
</evidence>
<keyword evidence="14 15" id="KW-1160">Virus entry into host cell</keyword>
<keyword evidence="3 15" id="KW-0167">Capsid protein</keyword>
<dbReference type="EMBL" id="MH777357">
    <property type="protein sequence ID" value="AYA94578.1"/>
    <property type="molecule type" value="Genomic_DNA"/>
</dbReference>
<keyword evidence="6" id="KW-1040">Host Golgi apparatus</keyword>
<evidence type="ECO:0000256" key="13">
    <source>
        <dbReference type="ARBA" id="ARBA00023157"/>
    </source>
</evidence>
<evidence type="ECO:0000256" key="11">
    <source>
        <dbReference type="ARBA" id="ARBA00023120"/>
    </source>
</evidence>
<dbReference type="GO" id="GO:0075732">
    <property type="term" value="P:viral penetration into host nucleus"/>
    <property type="evidence" value="ECO:0007669"/>
    <property type="project" value="UniProtKB-KW"/>
</dbReference>
<reference evidence="17" key="1">
    <citation type="journal article" date="2018" name="Nat. Med.">
        <title>Expanded skin virome in DOCK8-deficient patients.</title>
        <authorList>
            <consortium name="NISC Comparative Sequencing Program"/>
            <person name="Tirosh O."/>
            <person name="Conlan S."/>
            <person name="Deming C."/>
            <person name="Lee-Lin S.Q."/>
            <person name="Huang X."/>
            <person name="Su H.C."/>
            <person name="Freeman A.F."/>
            <person name="Segre J.A."/>
            <person name="Kong H.H."/>
        </authorList>
    </citation>
    <scope>NUCLEOTIDE SEQUENCE</scope>
    <source>
        <strain evidence="17">HPV-mSK_218</strain>
    </source>
</reference>
<keyword evidence="8 15" id="KW-0426">Late protein</keyword>
<dbReference type="GO" id="GO:0046718">
    <property type="term" value="P:symbiont entry into host cell"/>
    <property type="evidence" value="ECO:0007669"/>
    <property type="project" value="UniProtKB-KW"/>
</dbReference>
<organism evidence="17">
    <name type="scientific">Human papillomavirus</name>
    <dbReference type="NCBI Taxonomy" id="10566"/>
    <lineage>
        <taxon>Viruses</taxon>
        <taxon>Monodnaviria</taxon>
        <taxon>Shotokuvirae</taxon>
        <taxon>Cossaviricota</taxon>
        <taxon>Papovaviricetes</taxon>
        <taxon>Zurhausenvirales</taxon>
        <taxon>Papillomaviridae</taxon>
    </lineage>
</organism>
<gene>
    <name evidence="15" type="primary">L2</name>
</gene>
<dbReference type="HAMAP" id="MF_04003">
    <property type="entry name" value="PPV_L2"/>
    <property type="match status" value="1"/>
</dbReference>
<dbReference type="GO" id="GO:0003677">
    <property type="term" value="F:DNA binding"/>
    <property type="evidence" value="ECO:0007669"/>
    <property type="project" value="UniProtKB-UniRule"/>
</dbReference>
<dbReference type="GO" id="GO:0005198">
    <property type="term" value="F:structural molecule activity"/>
    <property type="evidence" value="ECO:0007669"/>
    <property type="project" value="UniProtKB-UniRule"/>
</dbReference>
<evidence type="ECO:0000256" key="8">
    <source>
        <dbReference type="ARBA" id="ARBA00022921"/>
    </source>
</evidence>
<comment type="subunit">
    <text evidence="15">Interacts with major capsid protein L1. Interacts with E2; this interaction inhibits E2 transcriptional activity but not the DNA replication function E2. Interacts with host HSPA8; this interaction is required for L2 nuclear translocation. Interacts with host importins KPNB2 and KPNB3. Forms a complex with importin alpha2-beta1 heterodimers via interaction with the importin alpha2 adapter. Interacts with host DYNLT1; this interaction is essential for virus intracellular transport during entry. Interacts (via C-terminus) with host retromer subunits VPS35 AND VPS29.</text>
</comment>
<comment type="similarity">
    <text evidence="15">Belongs to the papillomaviridae L2 protein family.</text>
</comment>
<keyword evidence="10" id="KW-1039">Host endosome</keyword>
<evidence type="ECO:0000256" key="9">
    <source>
        <dbReference type="ARBA" id="ARBA00022952"/>
    </source>
</evidence>
<feature type="region of interest" description="Disordered" evidence="16">
    <location>
        <begin position="73"/>
        <end position="94"/>
    </location>
</feature>